<dbReference type="RefSeq" id="WP_207973062.1">
    <property type="nucleotide sequence ID" value="NZ_CP071795.1"/>
</dbReference>
<dbReference type="EMBL" id="CP071795">
    <property type="protein sequence ID" value="QTD38949.1"/>
    <property type="molecule type" value="Genomic_DNA"/>
</dbReference>
<keyword evidence="2" id="KW-1185">Reference proteome</keyword>
<keyword evidence="1" id="KW-0378">Hydrolase</keyword>
<dbReference type="Gene3D" id="3.20.20.370">
    <property type="entry name" value="Glycoside hydrolase/deacetylase"/>
    <property type="match status" value="1"/>
</dbReference>
<proteinExistence type="predicted"/>
<dbReference type="NCBIfam" id="NF003816">
    <property type="entry name" value="PRK05406.1-5"/>
    <property type="match status" value="1"/>
</dbReference>
<dbReference type="InterPro" id="IPR011330">
    <property type="entry name" value="Glyco_hydro/deAcase_b/a-brl"/>
</dbReference>
<evidence type="ECO:0000313" key="2">
    <source>
        <dbReference type="Proteomes" id="UP000663935"/>
    </source>
</evidence>
<dbReference type="Pfam" id="PF03746">
    <property type="entry name" value="LamB_YcsF"/>
    <property type="match status" value="1"/>
</dbReference>
<gene>
    <name evidence="1" type="primary">pxpA</name>
    <name evidence="1" type="ORF">JL193_06760</name>
</gene>
<dbReference type="CDD" id="cd10801">
    <property type="entry name" value="LamB_YcsF_like_1"/>
    <property type="match status" value="1"/>
</dbReference>
<sequence length="244" mass="27501">MKNTIDINCDVGEGIKNEHLLMPYISSCNIACGGHFGNAETIDKTIQLAVENKVFIGAHPSFPDKENFGRKSMHISHQKLQKSIENQLALFTNRLSLVAEKLHHIKPHGALYNLIAVDKNFAETFLKSIGKYTKDIFLYVPYNSVIEKLAIKKNIKIKYEVFADRNYNNDLTLVSRNKENALITDVKDVLSHVLLMCKGSVKTISGELKTIKADTFCIHGDNEKAVSILEYVSKKLQEHEIKVA</sequence>
<evidence type="ECO:0000313" key="1">
    <source>
        <dbReference type="EMBL" id="QTD38949.1"/>
    </source>
</evidence>
<dbReference type="InterPro" id="IPR005501">
    <property type="entry name" value="LamB/YcsF/PxpA-like"/>
</dbReference>
<dbReference type="SUPFAM" id="SSF88713">
    <property type="entry name" value="Glycoside hydrolase/deacetylase"/>
    <property type="match status" value="1"/>
</dbReference>
<dbReference type="GO" id="GO:0017168">
    <property type="term" value="F:5-oxoprolinase (ATP-hydrolyzing) activity"/>
    <property type="evidence" value="ECO:0007669"/>
    <property type="project" value="UniProtKB-EC"/>
</dbReference>
<reference evidence="1 2" key="1">
    <citation type="submission" date="2021-03" db="EMBL/GenBank/DDBJ databases">
        <title>Complete genome of Polaribacter_sp.G4M1.</title>
        <authorList>
            <person name="Jeong S.W."/>
            <person name="Bae J.W."/>
        </authorList>
    </citation>
    <scope>NUCLEOTIDE SEQUENCE [LARGE SCALE GENOMIC DNA]</scope>
    <source>
        <strain evidence="1 2">G4M1</strain>
    </source>
</reference>
<name>A0ABX7SXG5_9FLAO</name>
<dbReference type="Proteomes" id="UP000663935">
    <property type="component" value="Chromosome"/>
</dbReference>
<dbReference type="NCBIfam" id="NF003814">
    <property type="entry name" value="PRK05406.1-3"/>
    <property type="match status" value="1"/>
</dbReference>
<dbReference type="PANTHER" id="PTHR30292:SF0">
    <property type="entry name" value="5-OXOPROLINASE SUBUNIT A"/>
    <property type="match status" value="1"/>
</dbReference>
<accession>A0ABX7SXG5</accession>
<organism evidence="1 2">
    <name type="scientific">Polaribacter batillariae</name>
    <dbReference type="NCBI Taxonomy" id="2808900"/>
    <lineage>
        <taxon>Bacteria</taxon>
        <taxon>Pseudomonadati</taxon>
        <taxon>Bacteroidota</taxon>
        <taxon>Flavobacteriia</taxon>
        <taxon>Flavobacteriales</taxon>
        <taxon>Flavobacteriaceae</taxon>
    </lineage>
</organism>
<dbReference type="PANTHER" id="PTHR30292">
    <property type="entry name" value="UNCHARACTERIZED PROTEIN YBGL-RELATED"/>
    <property type="match status" value="1"/>
</dbReference>
<dbReference type="EC" id="3.5.2.9" evidence="1"/>
<protein>
    <submittedName>
        <fullName evidence="1">5-oxoprolinase subunit PxpA</fullName>
        <ecNumber evidence="1">3.5.2.9</ecNumber>
    </submittedName>
</protein>